<organism evidence="1 2">
    <name type="scientific">Denticeps clupeoides</name>
    <name type="common">denticle herring</name>
    <dbReference type="NCBI Taxonomy" id="299321"/>
    <lineage>
        <taxon>Eukaryota</taxon>
        <taxon>Metazoa</taxon>
        <taxon>Chordata</taxon>
        <taxon>Craniata</taxon>
        <taxon>Vertebrata</taxon>
        <taxon>Euteleostomi</taxon>
        <taxon>Actinopterygii</taxon>
        <taxon>Neopterygii</taxon>
        <taxon>Teleostei</taxon>
        <taxon>Clupei</taxon>
        <taxon>Clupeiformes</taxon>
        <taxon>Denticipitoidei</taxon>
        <taxon>Denticipitidae</taxon>
        <taxon>Denticeps</taxon>
    </lineage>
</organism>
<dbReference type="Ensembl" id="ENSDCDT00010006336.1">
    <property type="protein sequence ID" value="ENSDCDP00010006124.1"/>
    <property type="gene ID" value="ENSDCDG00010002668.1"/>
</dbReference>
<keyword evidence="2" id="KW-1185">Reference proteome</keyword>
<dbReference type="Proteomes" id="UP000694580">
    <property type="component" value="Chromosome 4"/>
</dbReference>
<evidence type="ECO:0000313" key="1">
    <source>
        <dbReference type="Ensembl" id="ENSDCDP00010006124.1"/>
    </source>
</evidence>
<accession>A0AAY4AB92</accession>
<reference evidence="1" key="3">
    <citation type="submission" date="2025-09" db="UniProtKB">
        <authorList>
            <consortium name="Ensembl"/>
        </authorList>
    </citation>
    <scope>IDENTIFICATION</scope>
</reference>
<proteinExistence type="predicted"/>
<sequence>MEGGNWIKGIAVIPPRRCALHPSHLPDVCASVIRRLRDATGLYAAKGSAGSSLVKWWVRTSLGSREMNSSSASSFSGPLQLWNTHTHTHTHTHTPILPLDPFKLSHYQII</sequence>
<dbReference type="AlphaFoldDB" id="A0AAY4AB92"/>
<protein>
    <submittedName>
        <fullName evidence="1">Uncharacterized protein</fullName>
    </submittedName>
</protein>
<name>A0AAY4AB92_9TELE</name>
<evidence type="ECO:0000313" key="2">
    <source>
        <dbReference type="Proteomes" id="UP000694580"/>
    </source>
</evidence>
<reference evidence="1" key="2">
    <citation type="submission" date="2025-08" db="UniProtKB">
        <authorList>
            <consortium name="Ensembl"/>
        </authorList>
    </citation>
    <scope>IDENTIFICATION</scope>
</reference>
<reference evidence="1 2" key="1">
    <citation type="submission" date="2020-06" db="EMBL/GenBank/DDBJ databases">
        <authorList>
            <consortium name="Wellcome Sanger Institute Data Sharing"/>
        </authorList>
    </citation>
    <scope>NUCLEOTIDE SEQUENCE [LARGE SCALE GENOMIC DNA]</scope>
</reference>